<proteinExistence type="predicted"/>
<reference evidence="2" key="1">
    <citation type="submission" date="2021-01" db="EMBL/GenBank/DDBJ databases">
        <authorList>
            <person name="Corre E."/>
            <person name="Pelletier E."/>
            <person name="Niang G."/>
            <person name="Scheremetjew M."/>
            <person name="Finn R."/>
            <person name="Kale V."/>
            <person name="Holt S."/>
            <person name="Cochrane G."/>
            <person name="Meng A."/>
            <person name="Brown T."/>
            <person name="Cohen L."/>
        </authorList>
    </citation>
    <scope>NUCLEOTIDE SEQUENCE</scope>
    <source>
        <strain evidence="2">Isolate 1302-5</strain>
    </source>
</reference>
<evidence type="ECO:0000313" key="2">
    <source>
        <dbReference type="EMBL" id="CAE2213753.1"/>
    </source>
</evidence>
<name>A0A7S4HZ20_9STRA</name>
<protein>
    <submittedName>
        <fullName evidence="2">Uncharacterized protein</fullName>
    </submittedName>
</protein>
<gene>
    <name evidence="2" type="ORF">OAUR00152_LOCUS5603</name>
</gene>
<accession>A0A7S4HZ20</accession>
<sequence>MSYTARYRVELSVPSPHARACRELSAIGDDGESGGPSLSVDHPLVEIACELQSLEDEDESSLDSANESVEEAGDPEGIYKSELGDDDLTMRKKLLVQLLDDPEVIFPSVNITALYPPDFNRMYLSHSCVPTHEVVLRGEDLQGIRVQRLVDGSCESIDDHPDGDAESSAILEERPPTVSLIDTEDDLDSRTALLQERGIDHCDCPRCEFERYCRRREEEDEEERSGSSATAIIVSPRHDDGALRRLLNLAKSERRNEDALDVCDEILRRNPADGPALLDRARIIGWEGDFVKRETLLEEAAVTRHNVEGERVVVHEPILRALEEARAYYRDGWEGDDRTESGTKSRASCRDWGWNPLPGLRDGSAFVAEGILDRSECEAAVTLVEEHLDGNWSSDRHYAVPTTDCQIYAVPSLLAWFNSRLESRIFPSLRSAFGIDEDDDAATTTTTTPRRLRVFDGFVVKYDYSEGQRRLPLHND</sequence>
<organism evidence="2">
    <name type="scientific">Odontella aurita</name>
    <dbReference type="NCBI Taxonomy" id="265563"/>
    <lineage>
        <taxon>Eukaryota</taxon>
        <taxon>Sar</taxon>
        <taxon>Stramenopiles</taxon>
        <taxon>Ochrophyta</taxon>
        <taxon>Bacillariophyta</taxon>
        <taxon>Mediophyceae</taxon>
        <taxon>Biddulphiophycidae</taxon>
        <taxon>Eupodiscales</taxon>
        <taxon>Odontellaceae</taxon>
        <taxon>Odontella</taxon>
    </lineage>
</organism>
<dbReference type="AlphaFoldDB" id="A0A7S4HZ20"/>
<evidence type="ECO:0000256" key="1">
    <source>
        <dbReference type="SAM" id="MobiDB-lite"/>
    </source>
</evidence>
<dbReference type="EMBL" id="HBKQ01008277">
    <property type="protein sequence ID" value="CAE2213753.1"/>
    <property type="molecule type" value="Transcribed_RNA"/>
</dbReference>
<feature type="region of interest" description="Disordered" evidence="1">
    <location>
        <begin position="55"/>
        <end position="82"/>
    </location>
</feature>